<dbReference type="CDD" id="cd05016">
    <property type="entry name" value="SIS_PGI_2"/>
    <property type="match status" value="1"/>
</dbReference>
<feature type="active site" evidence="4">
    <location>
        <position position="426"/>
    </location>
</feature>
<dbReference type="HAMAP" id="MF_00473">
    <property type="entry name" value="G6P_isomerase"/>
    <property type="match status" value="1"/>
</dbReference>
<evidence type="ECO:0000256" key="4">
    <source>
        <dbReference type="HAMAP-Rule" id="MF_00473"/>
    </source>
</evidence>
<keyword evidence="3 4" id="KW-0413">Isomerase</keyword>
<evidence type="ECO:0000256" key="2">
    <source>
        <dbReference type="ARBA" id="ARBA00023152"/>
    </source>
</evidence>
<gene>
    <name evidence="4" type="primary">pgi</name>
</gene>
<dbReference type="InterPro" id="IPR035482">
    <property type="entry name" value="SIS_PGI_2"/>
</dbReference>
<dbReference type="GO" id="GO:0006094">
    <property type="term" value="P:gluconeogenesis"/>
    <property type="evidence" value="ECO:0007669"/>
    <property type="project" value="UniProtKB-UniRule"/>
</dbReference>
<feature type="active site" description="Proton donor" evidence="4">
    <location>
        <position position="291"/>
    </location>
</feature>
<comment type="similarity">
    <text evidence="4 5">Belongs to the GPI family.</text>
</comment>
<evidence type="ECO:0000256" key="5">
    <source>
        <dbReference type="RuleBase" id="RU000612"/>
    </source>
</evidence>
<dbReference type="SUPFAM" id="SSF53697">
    <property type="entry name" value="SIS domain"/>
    <property type="match status" value="1"/>
</dbReference>
<dbReference type="PANTHER" id="PTHR11469:SF1">
    <property type="entry name" value="GLUCOSE-6-PHOSPHATE ISOMERASE"/>
    <property type="match status" value="1"/>
</dbReference>
<comment type="pathway">
    <text evidence="4">Carbohydrate biosynthesis; gluconeogenesis.</text>
</comment>
<sequence length="457" mass="51142">MQIECGKGGREMLELHFGNMMEEVIGEKGLSLTQIERLRENVLGAHKQIQERKWKELAFLDLANQKTDEIKTMAAQIKESSDYFLLLGIGGSAMGPKAILEALKPFHNYVSRPCIFIYDNIDPRTLHAVLSIIDPARTTVNVVTKSGNTAETIASFMVMWHHLQKVLGDDVADRFIITTNPNTGIMRDVIISNRLPFLYIPSDIVGRYSVLSAAGLLMSEVAGIDSDELLRGARDIVNRCNNKELWENPAYLFATLLFLMSTEEKRNINVMMPYADGLKHLSEWFCQLWAESLGKLGFGITPYPSVGTTDQHSQLQLWMEGPEDKVVIFINIDDYGQDESIPDVFTKIDGFSNLSGRSLTELIRAAADSTKCVLSGSAKPNMTINISHLDAYHIGQLFMFFEISTTVLGFLFGVNPFNQPWVETGKNSIFGMFSKACQQKEQTDSEAIDKGSVCWKL</sequence>
<keyword evidence="4" id="KW-0963">Cytoplasm</keyword>
<dbReference type="EMBL" id="KU221506">
    <property type="protein sequence ID" value="AMP41579.1"/>
    <property type="molecule type" value="Genomic_DNA"/>
</dbReference>
<protein>
    <recommendedName>
        <fullName evidence="4">Glucose-6-phosphate isomerase</fullName>
        <shortName evidence="4">GPI</shortName>
        <ecNumber evidence="4">5.3.1.9</ecNumber>
    </recommendedName>
    <alternativeName>
        <fullName evidence="4">Phosphoglucose isomerase</fullName>
        <shortName evidence="4">PGI</shortName>
    </alternativeName>
    <alternativeName>
        <fullName evidence="4">Phosphohexose isomerase</fullName>
        <shortName evidence="4">PHI</shortName>
    </alternativeName>
</protein>
<dbReference type="UniPathway" id="UPA00138"/>
<dbReference type="UniPathway" id="UPA00109">
    <property type="reaction ID" value="UER00181"/>
</dbReference>
<keyword evidence="2 4" id="KW-0324">Glycolysis</keyword>
<keyword evidence="1 4" id="KW-0312">Gluconeogenesis</keyword>
<dbReference type="GO" id="GO:0005829">
    <property type="term" value="C:cytosol"/>
    <property type="evidence" value="ECO:0007669"/>
    <property type="project" value="TreeGrafter"/>
</dbReference>
<organism evidence="6">
    <name type="scientific">uncultured Nitrospirota bacterium</name>
    <dbReference type="NCBI Taxonomy" id="170969"/>
    <lineage>
        <taxon>Bacteria</taxon>
        <taxon>Pseudomonadati</taxon>
        <taxon>Nitrospirota</taxon>
        <taxon>environmental samples</taxon>
    </lineage>
</organism>
<dbReference type="PROSITE" id="PS51463">
    <property type="entry name" value="P_GLUCOSE_ISOMERASE_3"/>
    <property type="match status" value="1"/>
</dbReference>
<dbReference type="GO" id="GO:0006096">
    <property type="term" value="P:glycolytic process"/>
    <property type="evidence" value="ECO:0007669"/>
    <property type="project" value="UniProtKB-UniRule"/>
</dbReference>
<comment type="catalytic activity">
    <reaction evidence="4 5">
        <text>alpha-D-glucose 6-phosphate = beta-D-fructose 6-phosphate</text>
        <dbReference type="Rhea" id="RHEA:11816"/>
        <dbReference type="ChEBI" id="CHEBI:57634"/>
        <dbReference type="ChEBI" id="CHEBI:58225"/>
        <dbReference type="EC" id="5.3.1.9"/>
    </reaction>
</comment>
<evidence type="ECO:0000256" key="3">
    <source>
        <dbReference type="ARBA" id="ARBA00023235"/>
    </source>
</evidence>
<reference evidence="6" key="1">
    <citation type="submission" date="2015-12" db="EMBL/GenBank/DDBJ databases">
        <authorList>
            <person name="Shamseldin A."/>
            <person name="Moawad H."/>
            <person name="Abd El-Rahim W.M."/>
            <person name="Sadowsky M.J."/>
        </authorList>
    </citation>
    <scope>NUCLEOTIDE SEQUENCE</scope>
</reference>
<dbReference type="InterPro" id="IPR035476">
    <property type="entry name" value="SIS_PGI_1"/>
</dbReference>
<dbReference type="PANTHER" id="PTHR11469">
    <property type="entry name" value="GLUCOSE-6-PHOSPHATE ISOMERASE"/>
    <property type="match status" value="1"/>
</dbReference>
<evidence type="ECO:0000256" key="1">
    <source>
        <dbReference type="ARBA" id="ARBA00022432"/>
    </source>
</evidence>
<dbReference type="CDD" id="cd05015">
    <property type="entry name" value="SIS_PGI_1"/>
    <property type="match status" value="1"/>
</dbReference>
<dbReference type="GO" id="GO:0004347">
    <property type="term" value="F:glucose-6-phosphate isomerase activity"/>
    <property type="evidence" value="ECO:0007669"/>
    <property type="project" value="UniProtKB-UniRule"/>
</dbReference>
<dbReference type="Gene3D" id="3.40.50.10490">
    <property type="entry name" value="Glucose-6-phosphate isomerase like protein, domain 1"/>
    <property type="match status" value="2"/>
</dbReference>
<dbReference type="AlphaFoldDB" id="A0A142BTZ1"/>
<feature type="active site" evidence="4">
    <location>
        <position position="312"/>
    </location>
</feature>
<comment type="function">
    <text evidence="4">Catalyzes the reversible isomerization of glucose-6-phosphate to fructose-6-phosphate.</text>
</comment>
<dbReference type="Pfam" id="PF00342">
    <property type="entry name" value="PGI"/>
    <property type="match status" value="1"/>
</dbReference>
<dbReference type="GO" id="GO:0051156">
    <property type="term" value="P:glucose 6-phosphate metabolic process"/>
    <property type="evidence" value="ECO:0007669"/>
    <property type="project" value="TreeGrafter"/>
</dbReference>
<dbReference type="GO" id="GO:0097367">
    <property type="term" value="F:carbohydrate derivative binding"/>
    <property type="evidence" value="ECO:0007669"/>
    <property type="project" value="InterPro"/>
</dbReference>
<dbReference type="PRINTS" id="PR00662">
    <property type="entry name" value="G6PISOMERASE"/>
</dbReference>
<dbReference type="GO" id="GO:0048029">
    <property type="term" value="F:monosaccharide binding"/>
    <property type="evidence" value="ECO:0007669"/>
    <property type="project" value="TreeGrafter"/>
</dbReference>
<dbReference type="InterPro" id="IPR046348">
    <property type="entry name" value="SIS_dom_sf"/>
</dbReference>
<name>A0A142BTZ1_9BACT</name>
<comment type="pathway">
    <text evidence="4 5">Carbohydrate degradation; glycolysis; D-glyceraldehyde 3-phosphate and glycerone phosphate from D-glucose: step 2/4.</text>
</comment>
<proteinExistence type="inferred from homology"/>
<accession>A0A142BTZ1</accession>
<dbReference type="EC" id="5.3.1.9" evidence="4"/>
<evidence type="ECO:0000313" key="6">
    <source>
        <dbReference type="EMBL" id="AMP41579.1"/>
    </source>
</evidence>
<comment type="subcellular location">
    <subcellularLocation>
        <location evidence="4">Cytoplasm</location>
    </subcellularLocation>
</comment>
<dbReference type="InterPro" id="IPR001672">
    <property type="entry name" value="G6P_Isomerase"/>
</dbReference>